<dbReference type="GO" id="GO:0003700">
    <property type="term" value="F:DNA-binding transcription factor activity"/>
    <property type="evidence" value="ECO:0007669"/>
    <property type="project" value="InterPro"/>
</dbReference>
<dbReference type="EMBL" id="LOWA01000060">
    <property type="protein sequence ID" value="KVE23304.1"/>
    <property type="molecule type" value="Genomic_DNA"/>
</dbReference>
<evidence type="ECO:0000313" key="5">
    <source>
        <dbReference type="EMBL" id="KVE23304.1"/>
    </source>
</evidence>
<dbReference type="InterPro" id="IPR036390">
    <property type="entry name" value="WH_DNA-bd_sf"/>
</dbReference>
<dbReference type="PANTHER" id="PTHR43537">
    <property type="entry name" value="TRANSCRIPTIONAL REGULATOR, GNTR FAMILY"/>
    <property type="match status" value="1"/>
</dbReference>
<proteinExistence type="predicted"/>
<dbReference type="GO" id="GO:0003677">
    <property type="term" value="F:DNA binding"/>
    <property type="evidence" value="ECO:0007669"/>
    <property type="project" value="UniProtKB-KW"/>
</dbReference>
<dbReference type="InterPro" id="IPR008920">
    <property type="entry name" value="TF_FadR/GntR_C"/>
</dbReference>
<dbReference type="Gene3D" id="1.10.10.10">
    <property type="entry name" value="Winged helix-like DNA-binding domain superfamily/Winged helix DNA-binding domain"/>
    <property type="match status" value="1"/>
</dbReference>
<dbReference type="SUPFAM" id="SSF48008">
    <property type="entry name" value="GntR ligand-binding domain-like"/>
    <property type="match status" value="1"/>
</dbReference>
<keyword evidence="2" id="KW-0238">DNA-binding</keyword>
<dbReference type="SUPFAM" id="SSF46785">
    <property type="entry name" value="Winged helix' DNA-binding domain"/>
    <property type="match status" value="1"/>
</dbReference>
<dbReference type="SMART" id="SM00345">
    <property type="entry name" value="HTH_GNTR"/>
    <property type="match status" value="1"/>
</dbReference>
<keyword evidence="3" id="KW-0804">Transcription</keyword>
<evidence type="ECO:0000259" key="4">
    <source>
        <dbReference type="PROSITE" id="PS50949"/>
    </source>
</evidence>
<evidence type="ECO:0000256" key="2">
    <source>
        <dbReference type="ARBA" id="ARBA00023125"/>
    </source>
</evidence>
<name>A0A124P7U6_9BURK</name>
<comment type="caution">
    <text evidence="5">The sequence shown here is derived from an EMBL/GenBank/DDBJ whole genome shotgun (WGS) entry which is preliminary data.</text>
</comment>
<sequence>MEKISSDTGSAYDAIRSRIFDGRLSPGQKISHRGLAHELGVGQMPVRSALQLLASEGLVNIIDKSGTYINEPTRDDLREIYEFRLALESTATYLAAQNGPTERMTRASEQMRRFIDENNADIMTEQKVGWVFHDEIFKAARNDRLWSTYRLLRAQTHALNELPRDDSTTVRRGTREHLEIYIAIHARDAEAARRLMWQHVIDGTPDRIRLIRAQNDHNAQ</sequence>
<dbReference type="OrthoDB" id="6536663at2"/>
<feature type="domain" description="HTH gntR-type" evidence="4">
    <location>
        <begin position="5"/>
        <end position="72"/>
    </location>
</feature>
<dbReference type="Gene3D" id="1.20.120.530">
    <property type="entry name" value="GntR ligand-binding domain-like"/>
    <property type="match status" value="1"/>
</dbReference>
<keyword evidence="1" id="KW-0805">Transcription regulation</keyword>
<dbReference type="PANTHER" id="PTHR43537:SF44">
    <property type="entry name" value="GNTR FAMILY REGULATORY PROTEIN"/>
    <property type="match status" value="1"/>
</dbReference>
<dbReference type="AlphaFoldDB" id="A0A124P7U6"/>
<accession>A0A124P7U6</accession>
<protein>
    <submittedName>
        <fullName evidence="5">GntR family transcriptional regulator</fullName>
    </submittedName>
</protein>
<dbReference type="RefSeq" id="WP_059520737.1">
    <property type="nucleotide sequence ID" value="NZ_CP013449.1"/>
</dbReference>
<keyword evidence="6" id="KW-1185">Reference proteome</keyword>
<dbReference type="Pfam" id="PF00392">
    <property type="entry name" value="GntR"/>
    <property type="match status" value="1"/>
</dbReference>
<gene>
    <name evidence="5" type="ORF">WS67_02635</name>
</gene>
<dbReference type="InterPro" id="IPR011711">
    <property type="entry name" value="GntR_C"/>
</dbReference>
<evidence type="ECO:0000256" key="1">
    <source>
        <dbReference type="ARBA" id="ARBA00023015"/>
    </source>
</evidence>
<evidence type="ECO:0000256" key="3">
    <source>
        <dbReference type="ARBA" id="ARBA00023163"/>
    </source>
</evidence>
<dbReference type="CDD" id="cd07377">
    <property type="entry name" value="WHTH_GntR"/>
    <property type="match status" value="1"/>
</dbReference>
<dbReference type="SMART" id="SM00895">
    <property type="entry name" value="FCD"/>
    <property type="match status" value="1"/>
</dbReference>
<organism evidence="5 6">
    <name type="scientific">Burkholderia singularis</name>
    <dbReference type="NCBI Taxonomy" id="1503053"/>
    <lineage>
        <taxon>Bacteria</taxon>
        <taxon>Pseudomonadati</taxon>
        <taxon>Pseudomonadota</taxon>
        <taxon>Betaproteobacteria</taxon>
        <taxon>Burkholderiales</taxon>
        <taxon>Burkholderiaceae</taxon>
        <taxon>Burkholderia</taxon>
        <taxon>pseudomallei group</taxon>
    </lineage>
</organism>
<dbReference type="InterPro" id="IPR000524">
    <property type="entry name" value="Tscrpt_reg_HTH_GntR"/>
</dbReference>
<evidence type="ECO:0000313" key="6">
    <source>
        <dbReference type="Proteomes" id="UP000062788"/>
    </source>
</evidence>
<dbReference type="InterPro" id="IPR036388">
    <property type="entry name" value="WH-like_DNA-bd_sf"/>
</dbReference>
<dbReference type="Proteomes" id="UP000062788">
    <property type="component" value="Unassembled WGS sequence"/>
</dbReference>
<reference evidence="5 6" key="1">
    <citation type="submission" date="2015-11" db="EMBL/GenBank/DDBJ databases">
        <title>Expanding the genomic diversity of Burkholderia species for the development of highly accurate diagnostics.</title>
        <authorList>
            <person name="Sahl J."/>
            <person name="Keim P."/>
            <person name="Wagner D."/>
        </authorList>
    </citation>
    <scope>NUCLEOTIDE SEQUENCE [LARGE SCALE GENOMIC DNA]</scope>
    <source>
        <strain evidence="5 6">TSV85</strain>
    </source>
</reference>
<dbReference type="Pfam" id="PF07729">
    <property type="entry name" value="FCD"/>
    <property type="match status" value="1"/>
</dbReference>
<dbReference type="PROSITE" id="PS50949">
    <property type="entry name" value="HTH_GNTR"/>
    <property type="match status" value="1"/>
</dbReference>